<gene>
    <name evidence="5" type="ORF">HW566_11695</name>
</gene>
<comment type="similarity">
    <text evidence="1 4">Belongs to the glycosyl hydrolase 43 family.</text>
</comment>
<evidence type="ECO:0000256" key="3">
    <source>
        <dbReference type="ARBA" id="ARBA00023295"/>
    </source>
</evidence>
<dbReference type="EMBL" id="CP058316">
    <property type="protein sequence ID" value="QLD12377.1"/>
    <property type="molecule type" value="Genomic_DNA"/>
</dbReference>
<organism evidence="5 6">
    <name type="scientific">Microbacterium oleivorans</name>
    <dbReference type="NCBI Taxonomy" id="273677"/>
    <lineage>
        <taxon>Bacteria</taxon>
        <taxon>Bacillati</taxon>
        <taxon>Actinomycetota</taxon>
        <taxon>Actinomycetes</taxon>
        <taxon>Micrococcales</taxon>
        <taxon>Microbacteriaceae</taxon>
        <taxon>Microbacterium</taxon>
    </lineage>
</organism>
<keyword evidence="2 4" id="KW-0378">Hydrolase</keyword>
<dbReference type="InterPro" id="IPR006710">
    <property type="entry name" value="Glyco_hydro_43"/>
</dbReference>
<dbReference type="InterPro" id="IPR023296">
    <property type="entry name" value="Glyco_hydro_beta-prop_sf"/>
</dbReference>
<accession>A0A7D5ITI6</accession>
<dbReference type="GO" id="GO:0005975">
    <property type="term" value="P:carbohydrate metabolic process"/>
    <property type="evidence" value="ECO:0007669"/>
    <property type="project" value="InterPro"/>
</dbReference>
<dbReference type="RefSeq" id="WP_178013081.1">
    <property type="nucleotide sequence ID" value="NZ_CP058316.1"/>
</dbReference>
<evidence type="ECO:0000256" key="1">
    <source>
        <dbReference type="ARBA" id="ARBA00009865"/>
    </source>
</evidence>
<dbReference type="AlphaFoldDB" id="A0A7D5ITI6"/>
<keyword evidence="3 4" id="KW-0326">Glycosidase</keyword>
<evidence type="ECO:0000313" key="5">
    <source>
        <dbReference type="EMBL" id="QLD12377.1"/>
    </source>
</evidence>
<reference evidence="5 6" key="1">
    <citation type="submission" date="2020-06" db="EMBL/GenBank/DDBJ databases">
        <authorList>
            <person name="Jo H."/>
        </authorList>
    </citation>
    <scope>NUCLEOTIDE SEQUENCE [LARGE SCALE GENOMIC DNA]</scope>
    <source>
        <strain evidence="5 6">I46</strain>
    </source>
</reference>
<dbReference type="Pfam" id="PF04616">
    <property type="entry name" value="Glyco_hydro_43"/>
    <property type="match status" value="1"/>
</dbReference>
<sequence length="324" mass="35021">MTADGAARGGPAELYRDPVYDGATDPVVVVAPDGWWMFYTQRRATHPDPGPGVAWVHGSRIGVARSADGVAWRYAGTLEPDAAGLSLEPGAPPSETDRTHWAPEVVFDGDSWRMYLTEIDGVPDRWPGHARAIVEYVSADLSVWRRVGPLALSSDRVIDAAVARTPDGRWRLWYKDEAADSVTMAAVSEDLDSWRDEGVAIGGRPHEGPSVFELAGRWWMIVDEWRGMGVHVSDDAVSWRRQGGADDVVLGPGTVPGTGCGHHGAPARDGEDLWYYFFAQPAATPDAGDDGASADGIDARRCAVYRVRLRVDGGRLVCEAEAAD</sequence>
<dbReference type="Gene3D" id="2.115.10.20">
    <property type="entry name" value="Glycosyl hydrolase domain, family 43"/>
    <property type="match status" value="1"/>
</dbReference>
<evidence type="ECO:0000256" key="4">
    <source>
        <dbReference type="RuleBase" id="RU361187"/>
    </source>
</evidence>
<dbReference type="SUPFAM" id="SSF75005">
    <property type="entry name" value="Arabinanase/levansucrase/invertase"/>
    <property type="match status" value="1"/>
</dbReference>
<dbReference type="Proteomes" id="UP000509638">
    <property type="component" value="Chromosome"/>
</dbReference>
<dbReference type="GO" id="GO:0004553">
    <property type="term" value="F:hydrolase activity, hydrolyzing O-glycosyl compounds"/>
    <property type="evidence" value="ECO:0007669"/>
    <property type="project" value="InterPro"/>
</dbReference>
<evidence type="ECO:0000313" key="6">
    <source>
        <dbReference type="Proteomes" id="UP000509638"/>
    </source>
</evidence>
<protein>
    <submittedName>
        <fullName evidence="5">Family 43 glycosylhydrolase</fullName>
    </submittedName>
</protein>
<name>A0A7D5ITI6_9MICO</name>
<proteinExistence type="inferred from homology"/>
<evidence type="ECO:0000256" key="2">
    <source>
        <dbReference type="ARBA" id="ARBA00022801"/>
    </source>
</evidence>